<protein>
    <submittedName>
        <fullName evidence="2">Uncharacterized protein</fullName>
    </submittedName>
</protein>
<feature type="region of interest" description="Disordered" evidence="1">
    <location>
        <begin position="1"/>
        <end position="28"/>
    </location>
</feature>
<name>A0A8J5MPN1_HOMAM</name>
<dbReference type="Proteomes" id="UP000747542">
    <property type="component" value="Unassembled WGS sequence"/>
</dbReference>
<sequence>MSFSRSTIRRYRASGRKQAAETDRKSFSPDEPLLLHWDGKLLPDVQNTTASRIAIVVTFNGQEKLLGVPKKREKLEKHRPKHVWKQLNHGMLRNWLKDLYLILLLPIQDYIVEHVSALKMNWNRNLFG</sequence>
<evidence type="ECO:0000256" key="1">
    <source>
        <dbReference type="SAM" id="MobiDB-lite"/>
    </source>
</evidence>
<organism evidence="2 3">
    <name type="scientific">Homarus americanus</name>
    <name type="common">American lobster</name>
    <dbReference type="NCBI Taxonomy" id="6706"/>
    <lineage>
        <taxon>Eukaryota</taxon>
        <taxon>Metazoa</taxon>
        <taxon>Ecdysozoa</taxon>
        <taxon>Arthropoda</taxon>
        <taxon>Crustacea</taxon>
        <taxon>Multicrustacea</taxon>
        <taxon>Malacostraca</taxon>
        <taxon>Eumalacostraca</taxon>
        <taxon>Eucarida</taxon>
        <taxon>Decapoda</taxon>
        <taxon>Pleocyemata</taxon>
        <taxon>Astacidea</taxon>
        <taxon>Nephropoidea</taxon>
        <taxon>Nephropidae</taxon>
        <taxon>Homarus</taxon>
    </lineage>
</organism>
<accession>A0A8J5MPN1</accession>
<reference evidence="2" key="1">
    <citation type="journal article" date="2021" name="Sci. Adv.">
        <title>The American lobster genome reveals insights on longevity, neural, and immune adaptations.</title>
        <authorList>
            <person name="Polinski J.M."/>
            <person name="Zimin A.V."/>
            <person name="Clark K.F."/>
            <person name="Kohn A.B."/>
            <person name="Sadowski N."/>
            <person name="Timp W."/>
            <person name="Ptitsyn A."/>
            <person name="Khanna P."/>
            <person name="Romanova D.Y."/>
            <person name="Williams P."/>
            <person name="Greenwood S.J."/>
            <person name="Moroz L.L."/>
            <person name="Walt D.R."/>
            <person name="Bodnar A.G."/>
        </authorList>
    </citation>
    <scope>NUCLEOTIDE SEQUENCE</scope>
    <source>
        <strain evidence="2">GMGI-L3</strain>
    </source>
</reference>
<gene>
    <name evidence="2" type="ORF">Hamer_G031620</name>
</gene>
<dbReference type="EMBL" id="JAHLQT010034155">
    <property type="protein sequence ID" value="KAG7159050.1"/>
    <property type="molecule type" value="Genomic_DNA"/>
</dbReference>
<feature type="compositionally biased region" description="Basic and acidic residues" evidence="1">
    <location>
        <begin position="18"/>
        <end position="28"/>
    </location>
</feature>
<evidence type="ECO:0000313" key="2">
    <source>
        <dbReference type="EMBL" id="KAG7159050.1"/>
    </source>
</evidence>
<proteinExistence type="predicted"/>
<evidence type="ECO:0000313" key="3">
    <source>
        <dbReference type="Proteomes" id="UP000747542"/>
    </source>
</evidence>
<dbReference type="AlphaFoldDB" id="A0A8J5MPN1"/>
<comment type="caution">
    <text evidence="2">The sequence shown here is derived from an EMBL/GenBank/DDBJ whole genome shotgun (WGS) entry which is preliminary data.</text>
</comment>
<keyword evidence="3" id="KW-1185">Reference proteome</keyword>